<dbReference type="PANTHER" id="PTHR47495">
    <property type="entry name" value="ALDEHYDE DEHYDROGENASE"/>
    <property type="match status" value="1"/>
</dbReference>
<dbReference type="Pfam" id="PF20256">
    <property type="entry name" value="MoCoBD_2"/>
    <property type="match status" value="2"/>
</dbReference>
<keyword evidence="3" id="KW-1185">Reference proteome</keyword>
<dbReference type="InterPro" id="IPR012368">
    <property type="entry name" value="OxRdtase_Mopterin-bd_su_IorB"/>
</dbReference>
<dbReference type="RefSeq" id="WP_251779900.1">
    <property type="nucleotide sequence ID" value="NZ_JAMKFE010000012.1"/>
</dbReference>
<protein>
    <submittedName>
        <fullName evidence="2">Molybdopterin-dependent oxidoreductase</fullName>
    </submittedName>
</protein>
<dbReference type="SMART" id="SM01008">
    <property type="entry name" value="Ald_Xan_dh_C"/>
    <property type="match status" value="1"/>
</dbReference>
<dbReference type="PIRSF" id="PIRSF036389">
    <property type="entry name" value="IOR_B"/>
    <property type="match status" value="1"/>
</dbReference>
<dbReference type="Gene3D" id="3.30.365.10">
    <property type="entry name" value="Aldehyde oxidase/xanthine dehydrogenase, molybdopterin binding domain"/>
    <property type="match status" value="4"/>
</dbReference>
<dbReference type="InterPro" id="IPR046867">
    <property type="entry name" value="AldOxase/xan_DH_MoCoBD2"/>
</dbReference>
<dbReference type="PANTHER" id="PTHR47495:SF2">
    <property type="entry name" value="ALDEHYDE DEHYDROGENASE"/>
    <property type="match status" value="1"/>
</dbReference>
<accession>A0ABT0YRR6</accession>
<dbReference type="Proteomes" id="UP001165541">
    <property type="component" value="Unassembled WGS sequence"/>
</dbReference>
<reference evidence="2" key="1">
    <citation type="submission" date="2022-05" db="EMBL/GenBank/DDBJ databases">
        <title>Schlegelella sp. nov., isolated from mangrove soil.</title>
        <authorList>
            <person name="Liu Y."/>
            <person name="Ge X."/>
            <person name="Liu W."/>
        </authorList>
    </citation>
    <scope>NUCLEOTIDE SEQUENCE</scope>
    <source>
        <strain evidence="2">S2-27</strain>
    </source>
</reference>
<evidence type="ECO:0000313" key="2">
    <source>
        <dbReference type="EMBL" id="MCM5681414.1"/>
    </source>
</evidence>
<gene>
    <name evidence="2" type="ORF">M8A51_17945</name>
</gene>
<dbReference type="EMBL" id="JAMKFE010000012">
    <property type="protein sequence ID" value="MCM5681414.1"/>
    <property type="molecule type" value="Genomic_DNA"/>
</dbReference>
<organism evidence="2 3">
    <name type="scientific">Caldimonas mangrovi</name>
    <dbReference type="NCBI Taxonomy" id="2944811"/>
    <lineage>
        <taxon>Bacteria</taxon>
        <taxon>Pseudomonadati</taxon>
        <taxon>Pseudomonadota</taxon>
        <taxon>Betaproteobacteria</taxon>
        <taxon>Burkholderiales</taxon>
        <taxon>Sphaerotilaceae</taxon>
        <taxon>Caldimonas</taxon>
    </lineage>
</organism>
<dbReference type="PROSITE" id="PS51318">
    <property type="entry name" value="TAT"/>
    <property type="match status" value="1"/>
</dbReference>
<feature type="domain" description="Aldehyde oxidase/xanthine dehydrogenase a/b hammerhead" evidence="1">
    <location>
        <begin position="230"/>
        <end position="308"/>
    </location>
</feature>
<dbReference type="SUPFAM" id="SSF56003">
    <property type="entry name" value="Molybdenum cofactor-binding domain"/>
    <property type="match status" value="2"/>
</dbReference>
<evidence type="ECO:0000313" key="3">
    <source>
        <dbReference type="Proteomes" id="UP001165541"/>
    </source>
</evidence>
<proteinExistence type="predicted"/>
<dbReference type="InterPro" id="IPR008274">
    <property type="entry name" value="AldOxase/xan_DH_MoCoBD1"/>
</dbReference>
<dbReference type="InterPro" id="IPR000674">
    <property type="entry name" value="Ald_Oxase/Xan_DH_a/b"/>
</dbReference>
<dbReference type="Gene3D" id="3.90.1170.50">
    <property type="entry name" value="Aldehyde oxidase/xanthine dehydrogenase, a/b hammerhead"/>
    <property type="match status" value="1"/>
</dbReference>
<sequence>MSTTTTARASQAQPPADVRLSRRQFTLAAGGAALTVAIPLGAQTPPPPAAPASGAAPAVRPPVNRAPTSFIRIAADGTVTFLLPTCEMGQGIHTAQAMILAEELGADWSRVRTAMPEQVTPDYRLPMGQQRSVGSFGVRFWHDPLRRAAAQTRELLTLAAAERLSVPPAALTAENGHIVHAPTGRRVPFGDLVQAAAALPVPQSPVLLPIEQRRLTGKTMHRLDTPDKVTGRALYAVDMKAPGMWHGAVRLSPVFRAEVESMDPASVRGMPGVEAVVPVPGGAVVVARSWWQAKQAADKLTIRFKATPHDRVGTPELEARMRAALEGGMVPPALQRGDPEAVFRAAHQVVEADYAVPLLAHACMEPINCMAQAGADRLVLWTGTQGQDILLRDCGRIGGYLPEQVFFHNAYLGGGFGRKTHSDAAVQAMLASRAVGGRPVKVLWSRADDMQQGQYRQTMMCRMRAALDADGRIQGLRVRVAGPQMGREYGVALINGVADPFSLTGIIDMHYQIPNLLVEHAVVPVPMALSPWRSIANSFTGFFVEAFINECAAAAGKDPLQFRRLHLQGRARMLAVLDRVAESANWGSPAPAGVARGLAVVDSYGSPVAQVVEARLQNGHIRVDKVHVAIDCGRAINPGQVEAQMSGGVVDALSVALRAKITIKDGRTEQSSYGDYQILRMGEEPQVITHIVDIGSPLGGVGEPGVPPLAPALAAAASALSGRHVRRLPLSDSGLA</sequence>
<name>A0ABT0YRR6_9BURK</name>
<dbReference type="InterPro" id="IPR037165">
    <property type="entry name" value="AldOxase/xan_DH_Mopterin-bd_sf"/>
</dbReference>
<comment type="caution">
    <text evidence="2">The sequence shown here is derived from an EMBL/GenBank/DDBJ whole genome shotgun (WGS) entry which is preliminary data.</text>
</comment>
<dbReference type="InterPro" id="IPR052516">
    <property type="entry name" value="N-heterocyclic_Hydroxylase"/>
</dbReference>
<evidence type="ECO:0000259" key="1">
    <source>
        <dbReference type="SMART" id="SM01008"/>
    </source>
</evidence>
<dbReference type="InterPro" id="IPR006311">
    <property type="entry name" value="TAT_signal"/>
</dbReference>
<dbReference type="Pfam" id="PF02738">
    <property type="entry name" value="MoCoBD_1"/>
    <property type="match status" value="1"/>
</dbReference>